<dbReference type="PANTHER" id="PTHR11941">
    <property type="entry name" value="ENOYL-COA HYDRATASE-RELATED"/>
    <property type="match status" value="1"/>
</dbReference>
<proteinExistence type="inferred from homology"/>
<dbReference type="OrthoDB" id="5291143at2"/>
<comment type="similarity">
    <text evidence="1">Belongs to the enoyl-CoA hydratase/isomerase family.</text>
</comment>
<reference evidence="4" key="1">
    <citation type="submission" date="2017-05" db="EMBL/GenBank/DDBJ databases">
        <title>Complete and WGS of Bordetella genogroups.</title>
        <authorList>
            <person name="Spilker T."/>
            <person name="Lipuma J."/>
        </authorList>
    </citation>
    <scope>NUCLEOTIDE SEQUENCE [LARGE SCALE GENOMIC DNA]</scope>
    <source>
        <strain evidence="4">AU16122</strain>
    </source>
</reference>
<dbReference type="SUPFAM" id="SSF52096">
    <property type="entry name" value="ClpP/crotonase"/>
    <property type="match status" value="1"/>
</dbReference>
<dbReference type="RefSeq" id="WP_094855575.1">
    <property type="nucleotide sequence ID" value="NZ_NEVM01000005.1"/>
</dbReference>
<sequence length="263" mass="28299">MAPLEAFETIRLELDGRTALLTLNRPGVRNAVNDAMRHELIAALSTISADDRIGSLILTGADKAFCAGGDIAVMRQRLEVPADELAFDGWKQQQLTYRVLDALQGLHKPVIAAVNGAAAGVGCDLAMCCDFIVASQAAAFSMSFVQRGLVPDAGMYFLPRRVGLPRAKELIYSGRRVTAEEAMAIGLADRIVPSEILLNACLAWSEELASQPAPALAFAKSLLDASLDLSVDEVLARSRQAQALCFTTAEHRRSVSDFLAKRK</sequence>
<dbReference type="InterPro" id="IPR029045">
    <property type="entry name" value="ClpP/crotonase-like_dom_sf"/>
</dbReference>
<dbReference type="InterPro" id="IPR014748">
    <property type="entry name" value="Enoyl-CoA_hydra_C"/>
</dbReference>
<dbReference type="GO" id="GO:0006635">
    <property type="term" value="P:fatty acid beta-oxidation"/>
    <property type="evidence" value="ECO:0007669"/>
    <property type="project" value="TreeGrafter"/>
</dbReference>
<dbReference type="CDD" id="cd06558">
    <property type="entry name" value="crotonase-like"/>
    <property type="match status" value="1"/>
</dbReference>
<dbReference type="EMBL" id="NEVM01000005">
    <property type="protein sequence ID" value="OZI31162.1"/>
    <property type="molecule type" value="Genomic_DNA"/>
</dbReference>
<accession>A0A261S2K3</accession>
<keyword evidence="2" id="KW-0456">Lyase</keyword>
<dbReference type="Proteomes" id="UP000216020">
    <property type="component" value="Unassembled WGS sequence"/>
</dbReference>
<dbReference type="PANTHER" id="PTHR11941:SF54">
    <property type="entry name" value="ENOYL-COA HYDRATASE, MITOCHONDRIAL"/>
    <property type="match status" value="1"/>
</dbReference>
<name>A0A261S2K3_9BORD</name>
<evidence type="ECO:0000256" key="1">
    <source>
        <dbReference type="ARBA" id="ARBA00005254"/>
    </source>
</evidence>
<gene>
    <name evidence="3" type="ORF">CAL29_24840</name>
</gene>
<organism evidence="3 4">
    <name type="scientific">Bordetella genomosp. 10</name>
    <dbReference type="NCBI Taxonomy" id="1416804"/>
    <lineage>
        <taxon>Bacteria</taxon>
        <taxon>Pseudomonadati</taxon>
        <taxon>Pseudomonadota</taxon>
        <taxon>Betaproteobacteria</taxon>
        <taxon>Burkholderiales</taxon>
        <taxon>Alcaligenaceae</taxon>
        <taxon>Bordetella</taxon>
    </lineage>
</organism>
<dbReference type="GO" id="GO:0016829">
    <property type="term" value="F:lyase activity"/>
    <property type="evidence" value="ECO:0007669"/>
    <property type="project" value="UniProtKB-KW"/>
</dbReference>
<dbReference type="Gene3D" id="3.90.226.10">
    <property type="entry name" value="2-enoyl-CoA Hydratase, Chain A, domain 1"/>
    <property type="match status" value="1"/>
</dbReference>
<dbReference type="Gene3D" id="1.10.12.10">
    <property type="entry name" value="Lyase 2-enoyl-coa Hydratase, Chain A, domain 2"/>
    <property type="match status" value="1"/>
</dbReference>
<protein>
    <submittedName>
        <fullName evidence="3">Enoyl-CoA hydratase</fullName>
    </submittedName>
</protein>
<comment type="caution">
    <text evidence="3">The sequence shown here is derived from an EMBL/GenBank/DDBJ whole genome shotgun (WGS) entry which is preliminary data.</text>
</comment>
<dbReference type="InterPro" id="IPR001753">
    <property type="entry name" value="Enoyl-CoA_hydra/iso"/>
</dbReference>
<evidence type="ECO:0000256" key="2">
    <source>
        <dbReference type="ARBA" id="ARBA00023239"/>
    </source>
</evidence>
<dbReference type="AlphaFoldDB" id="A0A261S2K3"/>
<evidence type="ECO:0000313" key="3">
    <source>
        <dbReference type="EMBL" id="OZI31162.1"/>
    </source>
</evidence>
<evidence type="ECO:0000313" key="4">
    <source>
        <dbReference type="Proteomes" id="UP000216020"/>
    </source>
</evidence>
<keyword evidence="4" id="KW-1185">Reference proteome</keyword>
<dbReference type="Pfam" id="PF00378">
    <property type="entry name" value="ECH_1"/>
    <property type="match status" value="1"/>
</dbReference>